<accession>A0A2S5CIV3</accession>
<dbReference type="Proteomes" id="UP000237423">
    <property type="component" value="Unassembled WGS sequence"/>
</dbReference>
<evidence type="ECO:0000313" key="2">
    <source>
        <dbReference type="EMBL" id="POZ50741.1"/>
    </source>
</evidence>
<organism evidence="2 3">
    <name type="scientific">Methylovulum psychrotolerans</name>
    <dbReference type="NCBI Taxonomy" id="1704499"/>
    <lineage>
        <taxon>Bacteria</taxon>
        <taxon>Pseudomonadati</taxon>
        <taxon>Pseudomonadota</taxon>
        <taxon>Gammaproteobacteria</taxon>
        <taxon>Methylococcales</taxon>
        <taxon>Methylococcaceae</taxon>
        <taxon>Methylovulum</taxon>
    </lineage>
</organism>
<comment type="caution">
    <text evidence="2">The sequence shown here is derived from an EMBL/GenBank/DDBJ whole genome shotgun (WGS) entry which is preliminary data.</text>
</comment>
<dbReference type="PROSITE" id="PS50943">
    <property type="entry name" value="HTH_CROC1"/>
    <property type="match status" value="1"/>
</dbReference>
<reference evidence="2 3" key="1">
    <citation type="submission" date="2017-11" db="EMBL/GenBank/DDBJ databases">
        <title>Draft Genome Sequence of Methylobacter psychrotolerans Sph1T, an Obligate Methanotroph from Low-Temperature Environments.</title>
        <authorList>
            <person name="Oshkin I.Y."/>
            <person name="Miroshnikov K."/>
            <person name="Belova S.E."/>
            <person name="Korzhenkov A."/>
            <person name="Toshchakov S.V."/>
            <person name="Dedysh S.N."/>
        </authorList>
    </citation>
    <scope>NUCLEOTIDE SEQUENCE [LARGE SCALE GENOMIC DNA]</scope>
    <source>
        <strain evidence="2 3">Sph1</strain>
    </source>
</reference>
<dbReference type="SUPFAM" id="SSF47413">
    <property type="entry name" value="lambda repressor-like DNA-binding domains"/>
    <property type="match status" value="1"/>
</dbReference>
<evidence type="ECO:0000259" key="1">
    <source>
        <dbReference type="PROSITE" id="PS50943"/>
    </source>
</evidence>
<dbReference type="InterPro" id="IPR010982">
    <property type="entry name" value="Lambda_DNA-bd_dom_sf"/>
</dbReference>
<dbReference type="AlphaFoldDB" id="A0A2S5CIV3"/>
<gene>
    <name evidence="2" type="ORF">AADEFJLK_03639</name>
</gene>
<proteinExistence type="predicted"/>
<dbReference type="CDD" id="cd00093">
    <property type="entry name" value="HTH_XRE"/>
    <property type="match status" value="1"/>
</dbReference>
<name>A0A2S5CIV3_9GAMM</name>
<feature type="domain" description="HTH cro/C1-type" evidence="1">
    <location>
        <begin position="34"/>
        <end position="65"/>
    </location>
</feature>
<dbReference type="SMART" id="SM00530">
    <property type="entry name" value="HTH_XRE"/>
    <property type="match status" value="1"/>
</dbReference>
<dbReference type="Gene3D" id="1.10.260.40">
    <property type="entry name" value="lambda repressor-like DNA-binding domains"/>
    <property type="match status" value="1"/>
</dbReference>
<sequence length="122" mass="13405">MIHIGINLTAMPKSITRTYSRHSREAAALLAGLIRTARKERRLTVQDVADRAGISRGLLQRIEKGDMKCEVGVVFEVAAIVGIRLFDADGPALAQQLRQTEAKLVLLPKSIRKPTQVADDAF</sequence>
<dbReference type="Pfam" id="PF13560">
    <property type="entry name" value="HTH_31"/>
    <property type="match status" value="1"/>
</dbReference>
<protein>
    <submittedName>
        <fullName evidence="2">XRE family transcriptional regulator</fullName>
    </submittedName>
</protein>
<dbReference type="GO" id="GO:0003677">
    <property type="term" value="F:DNA binding"/>
    <property type="evidence" value="ECO:0007669"/>
    <property type="project" value="InterPro"/>
</dbReference>
<dbReference type="InterPro" id="IPR001387">
    <property type="entry name" value="Cro/C1-type_HTH"/>
</dbReference>
<evidence type="ECO:0000313" key="3">
    <source>
        <dbReference type="Proteomes" id="UP000237423"/>
    </source>
</evidence>
<dbReference type="EMBL" id="PGFZ01000009">
    <property type="protein sequence ID" value="POZ50741.1"/>
    <property type="molecule type" value="Genomic_DNA"/>
</dbReference>